<sequence>MESERSPRLNDEGLEEVIDPSTRVDQVTIDPAQQAKIDSLRARRGGFWIAVVLSLVLLSEQSALAITVFAPILPQFAAEYETAQIVWILTVFALAGAVATPLLAKVGDIYGKKRALLITAAIATVGAVIGIFATSFIVLLIGRALMGAAIAFAPLTFALMRDTFPPRWRSLGISIATNGIGVVVIAGPLLASLLVDLFSTSAVFVLMAGISLVGLVLVALIVPESPLRTRGSIDYLGAVILACGVLAVQLGLTQARDWGYGDPRTLGLFLGGLVVLGVWVQQQRVTREPLINIKLLTSRPIWAPMLACGLVTSATAMGSYVVPQMLATPSEAAPAYGQGLTSTEIALVFSPAGLLVIVGGVFVGLTAKSIGFRNHVFIGAALVASHVVVLALLHTEVWHYMLGYALGGAGLLVLAARPNLILLAVPEDQRAVATGIVGTGDGILGGMMQQISYVVLAGAVAMEIAPGVNLYQESGFVTALLIGAVVSAVGGLLALAIPQGRRVVTARPVVSARP</sequence>
<dbReference type="GO" id="GO:0022857">
    <property type="term" value="F:transmembrane transporter activity"/>
    <property type="evidence" value="ECO:0007669"/>
    <property type="project" value="InterPro"/>
</dbReference>
<protein>
    <submittedName>
        <fullName evidence="7">MFS transporter</fullName>
    </submittedName>
</protein>
<reference evidence="7 8" key="1">
    <citation type="submission" date="2019-10" db="EMBL/GenBank/DDBJ databases">
        <title>Whole genome shotgun sequence of Acrocarpospora corrugata NBRC 13972.</title>
        <authorList>
            <person name="Ichikawa N."/>
            <person name="Kimura A."/>
            <person name="Kitahashi Y."/>
            <person name="Komaki H."/>
            <person name="Oguchi A."/>
        </authorList>
    </citation>
    <scope>NUCLEOTIDE SEQUENCE [LARGE SCALE GENOMIC DNA]</scope>
    <source>
        <strain evidence="7 8">NBRC 13972</strain>
    </source>
</reference>
<feature type="transmembrane region" description="Helical" evidence="5">
    <location>
        <begin position="345"/>
        <end position="365"/>
    </location>
</feature>
<accession>A0A5M3W317</accession>
<feature type="transmembrane region" description="Helical" evidence="5">
    <location>
        <begin position="477"/>
        <end position="497"/>
    </location>
</feature>
<feature type="domain" description="Major facilitator superfamily (MFS) profile" evidence="6">
    <location>
        <begin position="47"/>
        <end position="502"/>
    </location>
</feature>
<feature type="transmembrane region" description="Helical" evidence="5">
    <location>
        <begin position="85"/>
        <end position="103"/>
    </location>
</feature>
<dbReference type="RefSeq" id="WP_170317079.1">
    <property type="nucleotide sequence ID" value="NZ_BAAABN010000053.1"/>
</dbReference>
<evidence type="ECO:0000256" key="1">
    <source>
        <dbReference type="ARBA" id="ARBA00004651"/>
    </source>
</evidence>
<comment type="caution">
    <text evidence="7">The sequence shown here is derived from an EMBL/GenBank/DDBJ whole genome shotgun (WGS) entry which is preliminary data.</text>
</comment>
<feature type="transmembrane region" description="Helical" evidence="5">
    <location>
        <begin position="451"/>
        <end position="471"/>
    </location>
</feature>
<proteinExistence type="predicted"/>
<dbReference type="Proteomes" id="UP000334990">
    <property type="component" value="Unassembled WGS sequence"/>
</dbReference>
<dbReference type="SUPFAM" id="SSF103473">
    <property type="entry name" value="MFS general substrate transporter"/>
    <property type="match status" value="1"/>
</dbReference>
<dbReference type="Pfam" id="PF07690">
    <property type="entry name" value="MFS_1"/>
    <property type="match status" value="1"/>
</dbReference>
<feature type="transmembrane region" description="Helical" evidence="5">
    <location>
        <begin position="401"/>
        <end position="425"/>
    </location>
</feature>
<dbReference type="GO" id="GO:0005886">
    <property type="term" value="C:plasma membrane"/>
    <property type="evidence" value="ECO:0007669"/>
    <property type="project" value="UniProtKB-SubCell"/>
</dbReference>
<dbReference type="Gene3D" id="1.20.1720.10">
    <property type="entry name" value="Multidrug resistance protein D"/>
    <property type="match status" value="1"/>
</dbReference>
<comment type="subcellular location">
    <subcellularLocation>
        <location evidence="1">Cell membrane</location>
        <topology evidence="1">Multi-pass membrane protein</topology>
    </subcellularLocation>
</comment>
<feature type="transmembrane region" description="Helical" evidence="5">
    <location>
        <begin position="115"/>
        <end position="134"/>
    </location>
</feature>
<feature type="transmembrane region" description="Helical" evidence="5">
    <location>
        <begin position="377"/>
        <end position="395"/>
    </location>
</feature>
<feature type="transmembrane region" description="Helical" evidence="5">
    <location>
        <begin position="264"/>
        <end position="280"/>
    </location>
</feature>
<dbReference type="PROSITE" id="PS50850">
    <property type="entry name" value="MFS"/>
    <property type="match status" value="1"/>
</dbReference>
<dbReference type="AlphaFoldDB" id="A0A5M3W317"/>
<dbReference type="PRINTS" id="PR00173">
    <property type="entry name" value="EDTRNSPORT"/>
</dbReference>
<keyword evidence="4 5" id="KW-0472">Membrane</keyword>
<dbReference type="Gene3D" id="1.20.1250.20">
    <property type="entry name" value="MFS general substrate transporter like domains"/>
    <property type="match status" value="1"/>
</dbReference>
<dbReference type="InterPro" id="IPR020846">
    <property type="entry name" value="MFS_dom"/>
</dbReference>
<keyword evidence="8" id="KW-1185">Reference proteome</keyword>
<feature type="transmembrane region" description="Helical" evidence="5">
    <location>
        <begin position="301"/>
        <end position="322"/>
    </location>
</feature>
<evidence type="ECO:0000256" key="3">
    <source>
        <dbReference type="ARBA" id="ARBA00022989"/>
    </source>
</evidence>
<organism evidence="7 8">
    <name type="scientific">Acrocarpospora corrugata</name>
    <dbReference type="NCBI Taxonomy" id="35763"/>
    <lineage>
        <taxon>Bacteria</taxon>
        <taxon>Bacillati</taxon>
        <taxon>Actinomycetota</taxon>
        <taxon>Actinomycetes</taxon>
        <taxon>Streptosporangiales</taxon>
        <taxon>Streptosporangiaceae</taxon>
        <taxon>Acrocarpospora</taxon>
    </lineage>
</organism>
<dbReference type="EMBL" id="BLAD01000065">
    <property type="protein sequence ID" value="GES03154.1"/>
    <property type="molecule type" value="Genomic_DNA"/>
</dbReference>
<evidence type="ECO:0000313" key="8">
    <source>
        <dbReference type="Proteomes" id="UP000334990"/>
    </source>
</evidence>
<feature type="transmembrane region" description="Helical" evidence="5">
    <location>
        <begin position="233"/>
        <end position="252"/>
    </location>
</feature>
<dbReference type="InterPro" id="IPR011701">
    <property type="entry name" value="MFS"/>
</dbReference>
<feature type="transmembrane region" description="Helical" evidence="5">
    <location>
        <begin position="140"/>
        <end position="159"/>
    </location>
</feature>
<dbReference type="InterPro" id="IPR036259">
    <property type="entry name" value="MFS_trans_sf"/>
</dbReference>
<dbReference type="PANTHER" id="PTHR42718">
    <property type="entry name" value="MAJOR FACILITATOR SUPERFAMILY MULTIDRUG TRANSPORTER MFSC"/>
    <property type="match status" value="1"/>
</dbReference>
<evidence type="ECO:0000256" key="4">
    <source>
        <dbReference type="ARBA" id="ARBA00023136"/>
    </source>
</evidence>
<evidence type="ECO:0000256" key="2">
    <source>
        <dbReference type="ARBA" id="ARBA00022692"/>
    </source>
</evidence>
<keyword evidence="2 5" id="KW-0812">Transmembrane</keyword>
<feature type="transmembrane region" description="Helical" evidence="5">
    <location>
        <begin position="46"/>
        <end position="73"/>
    </location>
</feature>
<feature type="transmembrane region" description="Helical" evidence="5">
    <location>
        <begin position="171"/>
        <end position="195"/>
    </location>
</feature>
<name>A0A5M3W317_9ACTN</name>
<dbReference type="PANTHER" id="PTHR42718:SF35">
    <property type="entry name" value="BLL0718 PROTEIN"/>
    <property type="match status" value="1"/>
</dbReference>
<evidence type="ECO:0000256" key="5">
    <source>
        <dbReference type="SAM" id="Phobius"/>
    </source>
</evidence>
<gene>
    <name evidence="7" type="ORF">Acor_52200</name>
</gene>
<feature type="transmembrane region" description="Helical" evidence="5">
    <location>
        <begin position="201"/>
        <end position="221"/>
    </location>
</feature>
<evidence type="ECO:0000313" key="7">
    <source>
        <dbReference type="EMBL" id="GES03154.1"/>
    </source>
</evidence>
<evidence type="ECO:0000259" key="6">
    <source>
        <dbReference type="PROSITE" id="PS50850"/>
    </source>
</evidence>
<keyword evidence="3 5" id="KW-1133">Transmembrane helix</keyword>